<proteinExistence type="predicted"/>
<dbReference type="AlphaFoldDB" id="A0A1H7AMM7"/>
<evidence type="ECO:0000313" key="2">
    <source>
        <dbReference type="Proteomes" id="UP000199532"/>
    </source>
</evidence>
<protein>
    <submittedName>
        <fullName evidence="1">Uncharacterized protein</fullName>
    </submittedName>
</protein>
<dbReference type="RefSeq" id="WP_090341443.1">
    <property type="nucleotide sequence ID" value="NZ_FNXY01000010.1"/>
</dbReference>
<sequence>MKNVILSLLIYSAALLFLNFRFADEFSEFQTTSREVNERLWSGLQQTGLHVPYVSSTVKSACRAIATDQQAAAVQKIGKLCKAYYASEDFQKRYQEWLTRTFVQKSTDLPERRIADIKADKLRNVEMMKANDIAPILDIQIQSNETFAGMGSMLSSLPADQRAEFKKQIDNGKRNVVIYKKLQLLLKTDYTEFKKQFAEQQAQEQIAQERSQLVNNNSSNAAEFEKWKDPKKVLSSKLGEFLTKTQGIDFAAQTKLVNNRKKFVNGTYEGKNDLWKFCYRMGPAPTNAARNFAQQWQSELKNNI</sequence>
<gene>
    <name evidence="1" type="ORF">SAMN04487995_5755</name>
</gene>
<accession>A0A1H7AMM7</accession>
<dbReference type="EMBL" id="FNXY01000010">
    <property type="protein sequence ID" value="SEJ65127.1"/>
    <property type="molecule type" value="Genomic_DNA"/>
</dbReference>
<dbReference type="STRING" id="408657.SAMN04487995_5755"/>
<keyword evidence="2" id="KW-1185">Reference proteome</keyword>
<evidence type="ECO:0000313" key="1">
    <source>
        <dbReference type="EMBL" id="SEJ65127.1"/>
    </source>
</evidence>
<dbReference type="Proteomes" id="UP000199532">
    <property type="component" value="Unassembled WGS sequence"/>
</dbReference>
<dbReference type="OrthoDB" id="1409070at2"/>
<organism evidence="1 2">
    <name type="scientific">Dyadobacter koreensis</name>
    <dbReference type="NCBI Taxonomy" id="408657"/>
    <lineage>
        <taxon>Bacteria</taxon>
        <taxon>Pseudomonadati</taxon>
        <taxon>Bacteroidota</taxon>
        <taxon>Cytophagia</taxon>
        <taxon>Cytophagales</taxon>
        <taxon>Spirosomataceae</taxon>
        <taxon>Dyadobacter</taxon>
    </lineage>
</organism>
<name>A0A1H7AMM7_9BACT</name>
<reference evidence="1 2" key="1">
    <citation type="submission" date="2016-10" db="EMBL/GenBank/DDBJ databases">
        <authorList>
            <person name="de Groot N.N."/>
        </authorList>
    </citation>
    <scope>NUCLEOTIDE SEQUENCE [LARGE SCALE GENOMIC DNA]</scope>
    <source>
        <strain evidence="1 2">DSM 19938</strain>
    </source>
</reference>